<keyword evidence="6" id="KW-1185">Reference proteome</keyword>
<organism evidence="5 6">
    <name type="scientific">[Bacteroides] pectinophilus ATCC 43243</name>
    <dbReference type="NCBI Taxonomy" id="483218"/>
    <lineage>
        <taxon>Bacteria</taxon>
        <taxon>Bacillati</taxon>
        <taxon>Bacillota</taxon>
        <taxon>Clostridia</taxon>
        <taxon>Eubacteriales</taxon>
    </lineage>
</organism>
<sequence>MNDYKKWLTERFRIERQRFDRSGVYAYTQRAMAYNSNKIEGSTLTPEQTASLFDNGTLPQNDNYYRAKDVEEMNGHFLMFNCMIDTLDEPLTENLIKRFHHELKSGVFEDRANGYAIGAYKERPNMIGMYKTVLPNQVSEEMGKLLDWYEQQEKNLDVLAEFHARYETIHPFQDGNGRTGRMILFRECLINPDLKPFIILDVNGEKYIDGLKEYRENQKTEKLVSLMNQEIEDYYTQCKYFMND</sequence>
<dbReference type="InterPro" id="IPR040198">
    <property type="entry name" value="Fido_containing"/>
</dbReference>
<dbReference type="InterPro" id="IPR036597">
    <property type="entry name" value="Fido-like_dom_sf"/>
</dbReference>
<feature type="domain" description="Fido" evidence="4">
    <location>
        <begin position="91"/>
        <end position="229"/>
    </location>
</feature>
<dbReference type="PANTHER" id="PTHR13504:SF38">
    <property type="entry name" value="FIDO DOMAIN-CONTAINING PROTEIN"/>
    <property type="match status" value="1"/>
</dbReference>
<dbReference type="STRING" id="483218.BACPEC_01348"/>
<proteinExistence type="predicted"/>
<evidence type="ECO:0000256" key="3">
    <source>
        <dbReference type="PIRSR" id="PIRSR640198-3"/>
    </source>
</evidence>
<dbReference type="Pfam" id="PF02661">
    <property type="entry name" value="Fic"/>
    <property type="match status" value="1"/>
</dbReference>
<feature type="site" description="Important for autoinhibition of adenylyltransferase activity" evidence="3">
    <location>
        <position position="40"/>
    </location>
</feature>
<dbReference type="SUPFAM" id="SSF140931">
    <property type="entry name" value="Fic-like"/>
    <property type="match status" value="1"/>
</dbReference>
<evidence type="ECO:0000313" key="5">
    <source>
        <dbReference type="EMBL" id="EEC56862.1"/>
    </source>
</evidence>
<accession>B7AT78</accession>
<reference evidence="5 6" key="2">
    <citation type="submission" date="2008-11" db="EMBL/GenBank/DDBJ databases">
        <authorList>
            <person name="Fulton L."/>
            <person name="Clifton S."/>
            <person name="Fulton B."/>
            <person name="Xu J."/>
            <person name="Minx P."/>
            <person name="Pepin K.H."/>
            <person name="Johnson M."/>
            <person name="Bhonagiri V."/>
            <person name="Nash W.E."/>
            <person name="Mardis E.R."/>
            <person name="Wilson R.K."/>
        </authorList>
    </citation>
    <scope>NUCLEOTIDE SEQUENCE [LARGE SCALE GENOMIC DNA]</scope>
    <source>
        <strain evidence="5 6">ATCC 43243</strain>
    </source>
</reference>
<feature type="active site" evidence="1">
    <location>
        <position position="170"/>
    </location>
</feature>
<feature type="binding site" evidence="2">
    <location>
        <begin position="174"/>
        <end position="181"/>
    </location>
    <ligand>
        <name>ATP</name>
        <dbReference type="ChEBI" id="CHEBI:30616"/>
    </ligand>
</feature>
<dbReference type="InterPro" id="IPR003812">
    <property type="entry name" value="Fido"/>
</dbReference>
<dbReference type="Gene3D" id="1.10.3290.10">
    <property type="entry name" value="Fido-like domain"/>
    <property type="match status" value="1"/>
</dbReference>
<dbReference type="AlphaFoldDB" id="B7AT78"/>
<reference evidence="5 6" key="1">
    <citation type="submission" date="2008-11" db="EMBL/GenBank/DDBJ databases">
        <title>Draft genome sequence of Bacteroides pectinophilus (ATCC 43243).</title>
        <authorList>
            <person name="Sudarsanam P."/>
            <person name="Ley R."/>
            <person name="Guruge J."/>
            <person name="Turnbaugh P.J."/>
            <person name="Mahowald M."/>
            <person name="Liep D."/>
            <person name="Gordon J."/>
        </authorList>
    </citation>
    <scope>NUCLEOTIDE SEQUENCE [LARGE SCALE GENOMIC DNA]</scope>
    <source>
        <strain evidence="5 6">ATCC 43243</strain>
    </source>
</reference>
<name>B7AT78_9FIRM</name>
<dbReference type="PANTHER" id="PTHR13504">
    <property type="entry name" value="FIDO DOMAIN-CONTAINING PROTEIN DDB_G0283145"/>
    <property type="match status" value="1"/>
</dbReference>
<dbReference type="PROSITE" id="PS51459">
    <property type="entry name" value="FIDO"/>
    <property type="match status" value="1"/>
</dbReference>
<comment type="caution">
    <text evidence="5">The sequence shown here is derived from an EMBL/GenBank/DDBJ whole genome shotgun (WGS) entry which is preliminary data.</text>
</comment>
<dbReference type="Proteomes" id="UP000003136">
    <property type="component" value="Unassembled WGS sequence"/>
</dbReference>
<keyword evidence="2" id="KW-0547">Nucleotide-binding</keyword>
<dbReference type="EMBL" id="ABVQ01000036">
    <property type="protein sequence ID" value="EEC56862.1"/>
    <property type="molecule type" value="Genomic_DNA"/>
</dbReference>
<dbReference type="eggNOG" id="COG3177">
    <property type="taxonomic scope" value="Bacteria"/>
</dbReference>
<dbReference type="GO" id="GO:0005524">
    <property type="term" value="F:ATP binding"/>
    <property type="evidence" value="ECO:0007669"/>
    <property type="project" value="UniProtKB-KW"/>
</dbReference>
<dbReference type="HOGENOM" id="CLU_040460_2_1_9"/>
<protein>
    <recommendedName>
        <fullName evidence="4">Fido domain-containing protein</fullName>
    </recommendedName>
</protein>
<evidence type="ECO:0000256" key="1">
    <source>
        <dbReference type="PIRSR" id="PIRSR640198-1"/>
    </source>
</evidence>
<evidence type="ECO:0000256" key="2">
    <source>
        <dbReference type="PIRSR" id="PIRSR640198-2"/>
    </source>
</evidence>
<evidence type="ECO:0000313" key="6">
    <source>
        <dbReference type="Proteomes" id="UP000003136"/>
    </source>
</evidence>
<keyword evidence="2" id="KW-0067">ATP-binding</keyword>
<evidence type="ECO:0000259" key="4">
    <source>
        <dbReference type="PROSITE" id="PS51459"/>
    </source>
</evidence>
<gene>
    <name evidence="5" type="ORF">BACPEC_01348</name>
</gene>